<reference evidence="1" key="1">
    <citation type="submission" date="2018-04" db="EMBL/GenBank/DDBJ databases">
        <title>WGS assembly of Panicum hallii.</title>
        <authorList>
            <person name="Lovell J."/>
            <person name="Jenkins J."/>
            <person name="Lowry D."/>
            <person name="Mamidi S."/>
            <person name="Sreedasyam A."/>
            <person name="Weng X."/>
            <person name="Barry K."/>
            <person name="Bonette J."/>
            <person name="Campitelli B."/>
            <person name="Daum C."/>
            <person name="Gordon S."/>
            <person name="Gould B."/>
            <person name="Lipzen A."/>
            <person name="Macqueen A."/>
            <person name="Palacio-Mejia J."/>
            <person name="Plott C."/>
            <person name="Shakirov E."/>
            <person name="Shu S."/>
            <person name="Yoshinaga Y."/>
            <person name="Zane M."/>
            <person name="Rokhsar D."/>
            <person name="Grimwood J."/>
            <person name="Schmutz J."/>
            <person name="Juenger T."/>
        </authorList>
    </citation>
    <scope>NUCLEOTIDE SEQUENCE [LARGE SCALE GENOMIC DNA]</scope>
    <source>
        <strain evidence="1">FIL2</strain>
    </source>
</reference>
<dbReference type="EMBL" id="CM008054">
    <property type="protein sequence ID" value="PVH32791.1"/>
    <property type="molecule type" value="Genomic_DNA"/>
</dbReference>
<dbReference type="AlphaFoldDB" id="A0A2T8I542"/>
<dbReference type="Gramene" id="PVH32791">
    <property type="protein sequence ID" value="PVH32791"/>
    <property type="gene ID" value="PAHAL_9G487600"/>
</dbReference>
<evidence type="ECO:0000313" key="1">
    <source>
        <dbReference type="EMBL" id="PVH32791.1"/>
    </source>
</evidence>
<name>A0A2T8I542_9POAL</name>
<organism evidence="1">
    <name type="scientific">Panicum hallii</name>
    <dbReference type="NCBI Taxonomy" id="206008"/>
    <lineage>
        <taxon>Eukaryota</taxon>
        <taxon>Viridiplantae</taxon>
        <taxon>Streptophyta</taxon>
        <taxon>Embryophyta</taxon>
        <taxon>Tracheophyta</taxon>
        <taxon>Spermatophyta</taxon>
        <taxon>Magnoliopsida</taxon>
        <taxon>Liliopsida</taxon>
        <taxon>Poales</taxon>
        <taxon>Poaceae</taxon>
        <taxon>PACMAD clade</taxon>
        <taxon>Panicoideae</taxon>
        <taxon>Panicodae</taxon>
        <taxon>Paniceae</taxon>
        <taxon>Panicinae</taxon>
        <taxon>Panicum</taxon>
        <taxon>Panicum sect. Panicum</taxon>
    </lineage>
</organism>
<accession>A0A2T8I542</accession>
<dbReference type="PANTHER" id="PTHR32161:SF21">
    <property type="entry name" value="OS03G0314500 PROTEIN"/>
    <property type="match status" value="1"/>
</dbReference>
<proteinExistence type="predicted"/>
<protein>
    <submittedName>
        <fullName evidence="1">Uncharacterized protein</fullName>
    </submittedName>
</protein>
<dbReference type="Proteomes" id="UP000243499">
    <property type="component" value="Chromosome 9"/>
</dbReference>
<gene>
    <name evidence="1" type="ORF">PAHAL_9G487600</name>
</gene>
<dbReference type="PANTHER" id="PTHR32161">
    <property type="entry name" value="DPP6 N-TERMINAL DOMAIN-LIKE PROTEIN"/>
    <property type="match status" value="1"/>
</dbReference>
<sequence length="203" mass="22565">MGESRGSIAFFTSYRPPVPLDIFCCPVPPSSRQSELHLTDGLSYNYNCRPIPPAALKTIIKRLRLAPETIIDDDVDSGQITGLVFVSEREHNLETLHVALRFIASGEVNVFSLADIYGTDLFSGARLEDNGCIAGGYEVNGSTIDHYLVYVSTKEPVQERRSPWNIVYKTNLRTGETERLTPLGLVTLVACYSSHFSYLWSDA</sequence>